<keyword evidence="5" id="KW-1185">Reference proteome</keyword>
<sequence>MSHVFKPIGTIASPYKEKFGIPRQPGLVTEARSTLTLLAPYNLPETVRGLEGFSHVWLIFIFHGTQDQGWKPTVRPPRLGGNTRMGVFATRSTFRPNPIGLTVAELRGIQIQGNNISLELAGADLLDGTPVLDIKPYLPYADALAQATAGFAPTAPDAQQRVIFSAAASRQCEQKQLQWNTHVRLLVEQILSQDPRPSYQQGQQAGRVYAMRLYDFDLRWHYTATGIEVLELTDVEQHT</sequence>
<dbReference type="InterPro" id="IPR040372">
    <property type="entry name" value="YaeB-like"/>
</dbReference>
<dbReference type="NCBIfam" id="TIGR00104">
    <property type="entry name" value="tRNA_TsaA"/>
    <property type="match status" value="1"/>
</dbReference>
<dbReference type="Pfam" id="PF01980">
    <property type="entry name" value="TrmO_N"/>
    <property type="match status" value="1"/>
</dbReference>
<dbReference type="SUPFAM" id="SSF118196">
    <property type="entry name" value="YaeB-like"/>
    <property type="match status" value="1"/>
</dbReference>
<dbReference type="InterPro" id="IPR036413">
    <property type="entry name" value="YaeB-like_sf"/>
</dbReference>
<keyword evidence="1" id="KW-0949">S-adenosyl-L-methionine</keyword>
<gene>
    <name evidence="4" type="primary">tsaA</name>
    <name evidence="4" type="ORF">J9253_19580</name>
</gene>
<accession>A0ABX7WRR0</accession>
<dbReference type="InterPro" id="IPR041369">
    <property type="entry name" value="TrmO_C"/>
</dbReference>
<evidence type="ECO:0000256" key="2">
    <source>
        <dbReference type="ARBA" id="ARBA00033753"/>
    </source>
</evidence>
<dbReference type="CDD" id="cd09281">
    <property type="entry name" value="UPF0066"/>
    <property type="match status" value="1"/>
</dbReference>
<feature type="domain" description="TsaA-like" evidence="3">
    <location>
        <begin position="5"/>
        <end position="146"/>
    </location>
</feature>
<dbReference type="Gene3D" id="2.40.30.70">
    <property type="entry name" value="YaeB-like"/>
    <property type="match status" value="1"/>
</dbReference>
<organism evidence="4 5">
    <name type="scientific">Thiothrix litoralis</name>
    <dbReference type="NCBI Taxonomy" id="2891210"/>
    <lineage>
        <taxon>Bacteria</taxon>
        <taxon>Pseudomonadati</taxon>
        <taxon>Pseudomonadota</taxon>
        <taxon>Gammaproteobacteria</taxon>
        <taxon>Thiotrichales</taxon>
        <taxon>Thiotrichaceae</taxon>
        <taxon>Thiothrix</taxon>
    </lineage>
</organism>
<dbReference type="PANTHER" id="PTHR12818">
    <property type="entry name" value="TRNA (ADENINE(37)-N6)-METHYLTRANSFERASE"/>
    <property type="match status" value="1"/>
</dbReference>
<name>A0ABX7WRR0_9GAMM</name>
<protein>
    <submittedName>
        <fullName evidence="4">tRNA (N6-threonylcarbamoyladenosine(37)-N6)-methyltransferase TrmO</fullName>
    </submittedName>
</protein>
<dbReference type="InterPro" id="IPR023368">
    <property type="entry name" value="UPF0066_cons_site"/>
</dbReference>
<dbReference type="Pfam" id="PF18389">
    <property type="entry name" value="TrmO_C"/>
    <property type="match status" value="1"/>
</dbReference>
<dbReference type="InterPro" id="IPR036414">
    <property type="entry name" value="YaeB_N_sf"/>
</dbReference>
<comment type="similarity">
    <text evidence="2">Belongs to the tRNA methyltransferase O family.</text>
</comment>
<dbReference type="Gene3D" id="3.30.2310.10">
    <property type="entry name" value="YaeB-like"/>
    <property type="match status" value="1"/>
</dbReference>
<evidence type="ECO:0000313" key="5">
    <source>
        <dbReference type="Proteomes" id="UP000672039"/>
    </source>
</evidence>
<reference evidence="4 5" key="1">
    <citation type="submission" date="2021-04" db="EMBL/GenBank/DDBJ databases">
        <title>Genomics, taxonomy and metabolism of representatives of sulfur bacteria of the genus Thiothrix: Thiothrix fructosivorans QT, Thiothrix unzii A1T and three new species, Thiothrix subterranea sp. nov., Thiothrix litoralis sp. nov. and 'Candidatus Thiothrix anitrata' sp. nov.</title>
        <authorList>
            <person name="Ravin N.V."/>
            <person name="Smolyakov D."/>
            <person name="Rudenko T.S."/>
            <person name="Mardanov A.V."/>
            <person name="Beletsky A.V."/>
            <person name="Markov N.D."/>
            <person name="Fomenkov A.I."/>
            <person name="Roberts R.J."/>
            <person name="Karnachuk O.V."/>
            <person name="Novikov A."/>
            <person name="Grabovich M.Y."/>
        </authorList>
    </citation>
    <scope>NUCLEOTIDE SEQUENCE [LARGE SCALE GENOMIC DNA]</scope>
    <source>
        <strain evidence="4 5">AS</strain>
    </source>
</reference>
<dbReference type="InterPro" id="IPR023370">
    <property type="entry name" value="TrmO-like_N"/>
</dbReference>
<evidence type="ECO:0000313" key="4">
    <source>
        <dbReference type="EMBL" id="QTR46147.1"/>
    </source>
</evidence>
<dbReference type="PANTHER" id="PTHR12818:SF0">
    <property type="entry name" value="TRNA (ADENINE(37)-N6)-METHYLTRANSFERASE"/>
    <property type="match status" value="1"/>
</dbReference>
<evidence type="ECO:0000259" key="3">
    <source>
        <dbReference type="PROSITE" id="PS51668"/>
    </source>
</evidence>
<proteinExistence type="inferred from homology"/>
<dbReference type="PROSITE" id="PS51668">
    <property type="entry name" value="TSAA_2"/>
    <property type="match status" value="1"/>
</dbReference>
<dbReference type="PROSITE" id="PS01318">
    <property type="entry name" value="TSAA_1"/>
    <property type="match status" value="1"/>
</dbReference>
<dbReference type="Proteomes" id="UP000672039">
    <property type="component" value="Chromosome"/>
</dbReference>
<dbReference type="RefSeq" id="WP_210222509.1">
    <property type="nucleotide sequence ID" value="NZ_CP072801.1"/>
</dbReference>
<evidence type="ECO:0000256" key="1">
    <source>
        <dbReference type="ARBA" id="ARBA00022691"/>
    </source>
</evidence>
<dbReference type="EMBL" id="CP072801">
    <property type="protein sequence ID" value="QTR46147.1"/>
    <property type="molecule type" value="Genomic_DNA"/>
</dbReference>